<dbReference type="EMBL" id="NBII01000005">
    <property type="protein sequence ID" value="PAV18412.1"/>
    <property type="molecule type" value="Genomic_DNA"/>
</dbReference>
<accession>A0A286UFL5</accession>
<protein>
    <recommendedName>
        <fullName evidence="1">Hemerythrin-like domain-containing protein</fullName>
    </recommendedName>
</protein>
<dbReference type="OrthoDB" id="10044044at2759"/>
<dbReference type="InParanoid" id="A0A286UFL5"/>
<dbReference type="CDD" id="cd12108">
    <property type="entry name" value="Hr-like"/>
    <property type="match status" value="1"/>
</dbReference>
<dbReference type="InterPro" id="IPR012312">
    <property type="entry name" value="Hemerythrin-like"/>
</dbReference>
<sequence>MRIILDQSAVLCFRLGGELDWRFLKSLSSRTIMFRSYGDALSDEYKWGRFATAMSYFHDHFKSSFSKIHELADGPFRDRGMTLQMYLREAEALKKHLEGHHTIEERYIFPELAKKMPSFAMDEQHLKSHEGIHDGLVRLSSLIHEFKENPSTYSPQRMRDCLDSFRDVLMKHLDEEVADLQPDNLKKYWTLEELERIPIPCFISILSKPTNGRTLPVLHLHLLTFFTSFPYRVYIWNTTAWSLTPSLRLSCFSSRLNTDKLRSRSVGEHGSSLYTVLFFT</sequence>
<dbReference type="Gene3D" id="1.20.120.520">
    <property type="entry name" value="nmb1532 protein domain like"/>
    <property type="match status" value="1"/>
</dbReference>
<dbReference type="STRING" id="2282107.A0A286UFL5"/>
<comment type="caution">
    <text evidence="2">The sequence shown here is derived from an EMBL/GenBank/DDBJ whole genome shotgun (WGS) entry which is preliminary data.</text>
</comment>
<gene>
    <name evidence="2" type="ORF">PNOK_0525400</name>
</gene>
<dbReference type="PANTHER" id="PTHR38048">
    <property type="entry name" value="EXPRESSED PROTEIN"/>
    <property type="match status" value="1"/>
</dbReference>
<reference evidence="2 3" key="1">
    <citation type="journal article" date="2017" name="Mol. Ecol.">
        <title>Comparative and population genomic landscape of Phellinus noxius: A hypervariable fungus causing root rot in trees.</title>
        <authorList>
            <person name="Chung C.L."/>
            <person name="Lee T.J."/>
            <person name="Akiba M."/>
            <person name="Lee H.H."/>
            <person name="Kuo T.H."/>
            <person name="Liu D."/>
            <person name="Ke H.M."/>
            <person name="Yokoi T."/>
            <person name="Roa M.B."/>
            <person name="Lu M.J."/>
            <person name="Chang Y.Y."/>
            <person name="Ann P.J."/>
            <person name="Tsai J.N."/>
            <person name="Chen C.Y."/>
            <person name="Tzean S.S."/>
            <person name="Ota Y."/>
            <person name="Hattori T."/>
            <person name="Sahashi N."/>
            <person name="Liou R.F."/>
            <person name="Kikuchi T."/>
            <person name="Tsai I.J."/>
        </authorList>
    </citation>
    <scope>NUCLEOTIDE SEQUENCE [LARGE SCALE GENOMIC DNA]</scope>
    <source>
        <strain evidence="2 3">FFPRI411160</strain>
    </source>
</reference>
<dbReference type="InterPro" id="IPR053206">
    <property type="entry name" value="Dimeric_xanthone_biosynth"/>
</dbReference>
<evidence type="ECO:0000259" key="1">
    <source>
        <dbReference type="Pfam" id="PF01814"/>
    </source>
</evidence>
<organism evidence="2 3">
    <name type="scientific">Pyrrhoderma noxium</name>
    <dbReference type="NCBI Taxonomy" id="2282107"/>
    <lineage>
        <taxon>Eukaryota</taxon>
        <taxon>Fungi</taxon>
        <taxon>Dikarya</taxon>
        <taxon>Basidiomycota</taxon>
        <taxon>Agaricomycotina</taxon>
        <taxon>Agaricomycetes</taxon>
        <taxon>Hymenochaetales</taxon>
        <taxon>Hymenochaetaceae</taxon>
        <taxon>Pyrrhoderma</taxon>
    </lineage>
</organism>
<keyword evidence="3" id="KW-1185">Reference proteome</keyword>
<dbReference type="AlphaFoldDB" id="A0A286UFL5"/>
<feature type="domain" description="Hemerythrin-like" evidence="1">
    <location>
        <begin position="57"/>
        <end position="181"/>
    </location>
</feature>
<name>A0A286UFL5_9AGAM</name>
<proteinExistence type="predicted"/>
<dbReference type="Pfam" id="PF01814">
    <property type="entry name" value="Hemerythrin"/>
    <property type="match status" value="1"/>
</dbReference>
<evidence type="ECO:0000313" key="3">
    <source>
        <dbReference type="Proteomes" id="UP000217199"/>
    </source>
</evidence>
<dbReference type="PANTHER" id="PTHR38048:SF1">
    <property type="entry name" value="HEMERYTHRIN-LIKE DOMAIN-CONTAINING PROTEIN"/>
    <property type="match status" value="1"/>
</dbReference>
<dbReference type="Proteomes" id="UP000217199">
    <property type="component" value="Unassembled WGS sequence"/>
</dbReference>
<evidence type="ECO:0000313" key="2">
    <source>
        <dbReference type="EMBL" id="PAV18412.1"/>
    </source>
</evidence>